<reference evidence="2" key="1">
    <citation type="submission" date="2020-12" db="EMBL/GenBank/DDBJ databases">
        <authorList>
            <person name="Iha C."/>
        </authorList>
    </citation>
    <scope>NUCLEOTIDE SEQUENCE</scope>
</reference>
<dbReference type="Proteomes" id="UP000708148">
    <property type="component" value="Unassembled WGS sequence"/>
</dbReference>
<gene>
    <name evidence="2" type="ORF">OSTQU699_LOCUS4504</name>
</gene>
<evidence type="ECO:0000313" key="3">
    <source>
        <dbReference type="Proteomes" id="UP000708148"/>
    </source>
</evidence>
<name>A0A8S1J005_9CHLO</name>
<evidence type="ECO:0000256" key="1">
    <source>
        <dbReference type="SAM" id="MobiDB-lite"/>
    </source>
</evidence>
<accession>A0A8S1J005</accession>
<protein>
    <submittedName>
        <fullName evidence="2">Uncharacterized protein</fullName>
    </submittedName>
</protein>
<proteinExistence type="predicted"/>
<evidence type="ECO:0000313" key="2">
    <source>
        <dbReference type="EMBL" id="CAD7699145.1"/>
    </source>
</evidence>
<dbReference type="AlphaFoldDB" id="A0A8S1J005"/>
<feature type="region of interest" description="Disordered" evidence="1">
    <location>
        <begin position="1"/>
        <end position="107"/>
    </location>
</feature>
<organism evidence="2 3">
    <name type="scientific">Ostreobium quekettii</name>
    <dbReference type="NCBI Taxonomy" id="121088"/>
    <lineage>
        <taxon>Eukaryota</taxon>
        <taxon>Viridiplantae</taxon>
        <taxon>Chlorophyta</taxon>
        <taxon>core chlorophytes</taxon>
        <taxon>Ulvophyceae</taxon>
        <taxon>TCBD clade</taxon>
        <taxon>Bryopsidales</taxon>
        <taxon>Ostreobineae</taxon>
        <taxon>Ostreobiaceae</taxon>
        <taxon>Ostreobium</taxon>
    </lineage>
</organism>
<keyword evidence="3" id="KW-1185">Reference proteome</keyword>
<sequence length="107" mass="10827">MTRSAASMLAPSATEEGLTTPGPMAPSNQTPMWTDGLRTGAPEGSGVMFGYQSGLQAHGHSGDTRSFGYTQTGNSVGFPIGHNGQHGYMSGGCLSNHGPTSSLGGQP</sequence>
<dbReference type="EMBL" id="CAJHUC010000959">
    <property type="protein sequence ID" value="CAD7699145.1"/>
    <property type="molecule type" value="Genomic_DNA"/>
</dbReference>
<feature type="compositionally biased region" description="Polar residues" evidence="1">
    <location>
        <begin position="97"/>
        <end position="107"/>
    </location>
</feature>
<comment type="caution">
    <text evidence="2">The sequence shown here is derived from an EMBL/GenBank/DDBJ whole genome shotgun (WGS) entry which is preliminary data.</text>
</comment>